<dbReference type="STRING" id="928856.SAMN04488049_104226"/>
<protein>
    <recommendedName>
        <fullName evidence="3">YHYH domain-containing protein</fullName>
    </recommendedName>
</protein>
<evidence type="ECO:0000313" key="5">
    <source>
        <dbReference type="Proteomes" id="UP000052022"/>
    </source>
</evidence>
<feature type="region of interest" description="Disordered" evidence="1">
    <location>
        <begin position="264"/>
        <end position="286"/>
    </location>
</feature>
<reference evidence="4 5" key="1">
    <citation type="submission" date="2015-09" db="EMBL/GenBank/DDBJ databases">
        <authorList>
            <consortium name="Swine Surveillance"/>
        </authorList>
    </citation>
    <scope>NUCLEOTIDE SEQUENCE [LARGE SCALE GENOMIC DNA]</scope>
    <source>
        <strain evidence="4 5">CECT 7557</strain>
    </source>
</reference>
<sequence length="360" mass="38603">MSNRHARRARSCFLPAILAPALVACAAAGPSTSGSQQRHNHTHGTLGEGHTHDITDRILTNRSGDCADYAAAYTAAPRDVQRRRDHTAAVQVTVKGAQCQITSNAMPNHDFNTAGARFVTPVQETQTTLSVPRNPQPAARTTALSQRSYDAVLLNGVVVDLLSAGCYRPDARRADRNGNVHIGCSTRDMWLLDPLGPGTSFGTDAHNAHTQPDGRYHYHGNPMALFDDQPSPEGSPVIGFAADGFPIFGSYFVDGSGTLRKARSGYSLRSGSRPDGADSPGGRYDGTYVDDYQFTGTGDLDECNGMTVDGQYGYYVTDSYPWMMNCFAGNPDGSFDKGRPGGRARPAHGHPPHAGRPHRG</sequence>
<feature type="chain" id="PRO_5006063395" description="YHYH domain-containing protein" evidence="2">
    <location>
        <begin position="27"/>
        <end position="360"/>
    </location>
</feature>
<dbReference type="Proteomes" id="UP000052022">
    <property type="component" value="Unassembled WGS sequence"/>
</dbReference>
<dbReference type="EMBL" id="CYSD01000039">
    <property type="protein sequence ID" value="CUH80527.1"/>
    <property type="molecule type" value="Genomic_DNA"/>
</dbReference>
<evidence type="ECO:0000259" key="3">
    <source>
        <dbReference type="Pfam" id="PF14240"/>
    </source>
</evidence>
<evidence type="ECO:0000256" key="1">
    <source>
        <dbReference type="SAM" id="MobiDB-lite"/>
    </source>
</evidence>
<evidence type="ECO:0000256" key="2">
    <source>
        <dbReference type="SAM" id="SignalP"/>
    </source>
</evidence>
<keyword evidence="2" id="KW-0732">Signal</keyword>
<gene>
    <name evidence="4" type="ORF">TRM7557_02942</name>
</gene>
<feature type="region of interest" description="Disordered" evidence="1">
    <location>
        <begin position="335"/>
        <end position="360"/>
    </location>
</feature>
<dbReference type="RefSeq" id="WP_082626621.1">
    <property type="nucleotide sequence ID" value="NZ_CYSD01000039.1"/>
</dbReference>
<name>A0A0P1GG31_9RHOB</name>
<accession>A0A0P1GG31</accession>
<feature type="signal peptide" evidence="2">
    <location>
        <begin position="1"/>
        <end position="26"/>
    </location>
</feature>
<dbReference type="InterPro" id="IPR025924">
    <property type="entry name" value="YHYH_dom"/>
</dbReference>
<feature type="domain" description="YHYH" evidence="3">
    <location>
        <begin position="129"/>
        <end position="329"/>
    </location>
</feature>
<dbReference type="AlphaFoldDB" id="A0A0P1GG31"/>
<organism evidence="4 5">
    <name type="scientific">Tritonibacter multivorans</name>
    <dbReference type="NCBI Taxonomy" id="928856"/>
    <lineage>
        <taxon>Bacteria</taxon>
        <taxon>Pseudomonadati</taxon>
        <taxon>Pseudomonadota</taxon>
        <taxon>Alphaproteobacteria</taxon>
        <taxon>Rhodobacterales</taxon>
        <taxon>Paracoccaceae</taxon>
        <taxon>Tritonibacter</taxon>
    </lineage>
</organism>
<dbReference type="OrthoDB" id="9796530at2"/>
<feature type="region of interest" description="Disordered" evidence="1">
    <location>
        <begin position="29"/>
        <end position="51"/>
    </location>
</feature>
<proteinExistence type="predicted"/>
<keyword evidence="5" id="KW-1185">Reference proteome</keyword>
<evidence type="ECO:0000313" key="4">
    <source>
        <dbReference type="EMBL" id="CUH80527.1"/>
    </source>
</evidence>
<dbReference type="PROSITE" id="PS51257">
    <property type="entry name" value="PROKAR_LIPOPROTEIN"/>
    <property type="match status" value="1"/>
</dbReference>
<dbReference type="Pfam" id="PF14240">
    <property type="entry name" value="YHYH"/>
    <property type="match status" value="1"/>
</dbReference>
<feature type="compositionally biased region" description="Basic residues" evidence="1">
    <location>
        <begin position="340"/>
        <end position="360"/>
    </location>
</feature>